<evidence type="ECO:0000256" key="2">
    <source>
        <dbReference type="ARBA" id="ARBA00005025"/>
    </source>
</evidence>
<dbReference type="Proteomes" id="UP001524944">
    <property type="component" value="Unassembled WGS sequence"/>
</dbReference>
<keyword evidence="6 8" id="KW-0100">Branched-chain amino acid biosynthesis</keyword>
<keyword evidence="5 8" id="KW-0028">Amino-acid biosynthesis</keyword>
<dbReference type="Pfam" id="PF10369">
    <property type="entry name" value="ALS_ss_C"/>
    <property type="match status" value="1"/>
</dbReference>
<evidence type="ECO:0000259" key="9">
    <source>
        <dbReference type="PROSITE" id="PS51671"/>
    </source>
</evidence>
<dbReference type="SUPFAM" id="SSF55021">
    <property type="entry name" value="ACT-like"/>
    <property type="match status" value="2"/>
</dbReference>
<dbReference type="PROSITE" id="PS51671">
    <property type="entry name" value="ACT"/>
    <property type="match status" value="1"/>
</dbReference>
<comment type="pathway">
    <text evidence="1 8">Amino-acid biosynthesis; L-isoleucine biosynthesis; L-isoleucine from 2-oxobutanoate: step 1/4.</text>
</comment>
<dbReference type="InterPro" id="IPR027271">
    <property type="entry name" value="Acetolactate_synth/TF_NikR_C"/>
</dbReference>
<dbReference type="Gene3D" id="3.30.70.260">
    <property type="match status" value="1"/>
</dbReference>
<dbReference type="InterPro" id="IPR019455">
    <property type="entry name" value="Acetolactate_synth_ssu_C"/>
</dbReference>
<dbReference type="EMBL" id="JANPWE010000001">
    <property type="protein sequence ID" value="MCR6544361.1"/>
    <property type="molecule type" value="Genomic_DNA"/>
</dbReference>
<name>A0ABT1Y3U9_9FIRM</name>
<dbReference type="InterPro" id="IPR002912">
    <property type="entry name" value="ACT_dom"/>
</dbReference>
<dbReference type="Pfam" id="PF22629">
    <property type="entry name" value="ACT_AHAS_ss"/>
    <property type="match status" value="1"/>
</dbReference>
<dbReference type="Gene3D" id="3.30.70.1150">
    <property type="entry name" value="ACT-like. Chain A, domain 2"/>
    <property type="match status" value="1"/>
</dbReference>
<comment type="catalytic activity">
    <reaction evidence="7 8">
        <text>2 pyruvate + H(+) = (2S)-2-acetolactate + CO2</text>
        <dbReference type="Rhea" id="RHEA:25249"/>
        <dbReference type="ChEBI" id="CHEBI:15361"/>
        <dbReference type="ChEBI" id="CHEBI:15378"/>
        <dbReference type="ChEBI" id="CHEBI:16526"/>
        <dbReference type="ChEBI" id="CHEBI:58476"/>
        <dbReference type="EC" id="2.2.1.6"/>
    </reaction>
</comment>
<reference evidence="10 11" key="1">
    <citation type="submission" date="2022-08" db="EMBL/GenBank/DDBJ databases">
        <title>Proteogenomics of the novel Dehalobacterium formicoaceticum strain EZ94 highlights a key role of methyltransferases during anaerobic dichloromethane degradation.</title>
        <authorList>
            <person name="Wasmund K."/>
        </authorList>
    </citation>
    <scope>NUCLEOTIDE SEQUENCE [LARGE SCALE GENOMIC DNA]</scope>
    <source>
        <strain evidence="10 11">EZ94</strain>
    </source>
</reference>
<evidence type="ECO:0000256" key="8">
    <source>
        <dbReference type="RuleBase" id="RU368092"/>
    </source>
</evidence>
<accession>A0ABT1Y3U9</accession>
<dbReference type="PANTHER" id="PTHR30239">
    <property type="entry name" value="ACETOLACTATE SYNTHASE SMALL SUBUNIT"/>
    <property type="match status" value="1"/>
</dbReference>
<keyword evidence="8 10" id="KW-0808">Transferase</keyword>
<proteinExistence type="inferred from homology"/>
<dbReference type="InterPro" id="IPR004789">
    <property type="entry name" value="Acetalactate_synth_ssu"/>
</dbReference>
<evidence type="ECO:0000256" key="3">
    <source>
        <dbReference type="ARBA" id="ARBA00006341"/>
    </source>
</evidence>
<keyword evidence="11" id="KW-1185">Reference proteome</keyword>
<dbReference type="NCBIfam" id="NF008864">
    <property type="entry name" value="PRK11895.1"/>
    <property type="match status" value="1"/>
</dbReference>
<dbReference type="PANTHER" id="PTHR30239:SF0">
    <property type="entry name" value="ACETOLACTATE SYNTHASE SMALL SUBUNIT 1, CHLOROPLASTIC"/>
    <property type="match status" value="1"/>
</dbReference>
<comment type="caution">
    <text evidence="10">The sequence shown here is derived from an EMBL/GenBank/DDBJ whole genome shotgun (WGS) entry which is preliminary data.</text>
</comment>
<dbReference type="CDD" id="cd04878">
    <property type="entry name" value="ACT_AHAS"/>
    <property type="match status" value="1"/>
</dbReference>
<evidence type="ECO:0000256" key="5">
    <source>
        <dbReference type="ARBA" id="ARBA00022605"/>
    </source>
</evidence>
<dbReference type="GO" id="GO:0003984">
    <property type="term" value="F:acetolactate synthase activity"/>
    <property type="evidence" value="ECO:0007669"/>
    <property type="project" value="UniProtKB-EC"/>
</dbReference>
<comment type="similarity">
    <text evidence="3 8">Belongs to the acetolactate synthase small subunit family.</text>
</comment>
<dbReference type="EC" id="2.2.1.6" evidence="8"/>
<dbReference type="InterPro" id="IPR054480">
    <property type="entry name" value="AHAS_small-like_ACT"/>
</dbReference>
<evidence type="ECO:0000313" key="10">
    <source>
        <dbReference type="EMBL" id="MCR6544361.1"/>
    </source>
</evidence>
<evidence type="ECO:0000313" key="11">
    <source>
        <dbReference type="Proteomes" id="UP001524944"/>
    </source>
</evidence>
<dbReference type="RefSeq" id="WP_089609845.1">
    <property type="nucleotide sequence ID" value="NZ_CP022121.1"/>
</dbReference>
<protein>
    <recommendedName>
        <fullName evidence="8">Acetolactate synthase small subunit</fullName>
        <shortName evidence="8">AHAS</shortName>
        <shortName evidence="8">ALS</shortName>
        <ecNumber evidence="8">2.2.1.6</ecNumber>
    </recommendedName>
    <alternativeName>
        <fullName evidence="8">Acetohydroxy-acid synthase small subunit</fullName>
    </alternativeName>
</protein>
<comment type="pathway">
    <text evidence="2 8">Amino-acid biosynthesis; L-valine biosynthesis; L-valine from pyruvate: step 1/4.</text>
</comment>
<evidence type="ECO:0000256" key="7">
    <source>
        <dbReference type="ARBA" id="ARBA00048670"/>
    </source>
</evidence>
<evidence type="ECO:0000256" key="1">
    <source>
        <dbReference type="ARBA" id="ARBA00004974"/>
    </source>
</evidence>
<sequence>MRHVLSVMVENQAGVLTRVAGMFSRRGYNIESLTVGTTENPKISRMTIVVEGDAHVIEQVAKQLHKLIEVIKVSDITKEEYIDRELVLIKVHAELSQRGEIMQIVDIFRARIVDLGAKSLVVEATGDQGKISAIEASLKPFGIKEMVRCGKVAMVRGVKSKVE</sequence>
<comment type="subunit">
    <text evidence="4 8">Dimer of large and small chains.</text>
</comment>
<dbReference type="InterPro" id="IPR039557">
    <property type="entry name" value="AHAS_ACT"/>
</dbReference>
<gene>
    <name evidence="10" type="primary">ilvN</name>
    <name evidence="10" type="ORF">NVS47_02345</name>
</gene>
<organism evidence="10 11">
    <name type="scientific">Dehalobacterium formicoaceticum</name>
    <dbReference type="NCBI Taxonomy" id="51515"/>
    <lineage>
        <taxon>Bacteria</taxon>
        <taxon>Bacillati</taxon>
        <taxon>Bacillota</taxon>
        <taxon>Clostridia</taxon>
        <taxon>Eubacteriales</taxon>
        <taxon>Peptococcaceae</taxon>
        <taxon>Dehalobacterium</taxon>
    </lineage>
</organism>
<evidence type="ECO:0000256" key="6">
    <source>
        <dbReference type="ARBA" id="ARBA00023304"/>
    </source>
</evidence>
<feature type="domain" description="ACT" evidence="9">
    <location>
        <begin position="4"/>
        <end position="78"/>
    </location>
</feature>
<dbReference type="InterPro" id="IPR045865">
    <property type="entry name" value="ACT-like_dom_sf"/>
</dbReference>
<evidence type="ECO:0000256" key="4">
    <source>
        <dbReference type="ARBA" id="ARBA00011744"/>
    </source>
</evidence>
<dbReference type="NCBIfam" id="TIGR00119">
    <property type="entry name" value="acolac_sm"/>
    <property type="match status" value="1"/>
</dbReference>
<comment type="function">
    <text evidence="8">Catalyzes the conversion of 2 pyruvate molecules into acetolactate in the first common step of the biosynthetic pathway of the branched-amino acids such as leucine, isoleucine, and valine.</text>
</comment>